<protein>
    <recommendedName>
        <fullName evidence="4">DUF3667 domain-containing protein</fullName>
    </recommendedName>
</protein>
<comment type="caution">
    <text evidence="2">The sequence shown here is derived from an EMBL/GenBank/DDBJ whole genome shotgun (WGS) entry which is preliminary data.</text>
</comment>
<gene>
    <name evidence="2" type="ORF">UU9_08260</name>
</gene>
<dbReference type="Pfam" id="PF12412">
    <property type="entry name" value="DUF3667"/>
    <property type="match status" value="1"/>
</dbReference>
<dbReference type="InterPro" id="IPR022134">
    <property type="entry name" value="DUF3667"/>
</dbReference>
<organism evidence="2 3">
    <name type="scientific">Rhodanobacter fulvus Jip2</name>
    <dbReference type="NCBI Taxonomy" id="1163408"/>
    <lineage>
        <taxon>Bacteria</taxon>
        <taxon>Pseudomonadati</taxon>
        <taxon>Pseudomonadota</taxon>
        <taxon>Gammaproteobacteria</taxon>
        <taxon>Lysobacterales</taxon>
        <taxon>Rhodanobacteraceae</taxon>
        <taxon>Rhodanobacter</taxon>
    </lineage>
</organism>
<feature type="transmembrane region" description="Helical" evidence="1">
    <location>
        <begin position="398"/>
        <end position="418"/>
    </location>
</feature>
<dbReference type="eggNOG" id="COG1566">
    <property type="taxonomic scope" value="Bacteria"/>
</dbReference>
<accession>I4VR60</accession>
<keyword evidence="1" id="KW-0812">Transmembrane</keyword>
<sequence>MPVGLCENRPLHRMGTAMKQLTSYEGVHCANCGAAMQGEFCHECGQSIHSVLKPMHHMVEETVETVLHIDGRIVQTLPPLLLKPGFLTLEYFAGRRVPYIAPFRLMFVLCLLSFFVVHLAINRFTSKIDAHDFPLVKVESTAIDTANSPAEVREALHGQLDGLRAARDTGVLPAKALERLDASAVELQQKASRRLVALGAAPIPARSLAAPLSGEVVAKPVQQGENDHAAKKVDGGESKPVRISWLPNAVNAHLTELGHRMHDNWRTMKDSDDPVERAEAKQRMINGVFGKLPASMFILIPVFAGLLKLFYVFRRRLYMEHLIVALHSHAFMFLALLLITLTGMLSTWLRPHAAWTGTALGWVQAALILWIPAYLLLMQKRMYHQGWPMTVLKFWFIGWCYFWLLTFALMVAAALGIAH</sequence>
<keyword evidence="1" id="KW-0472">Membrane</keyword>
<feature type="transmembrane region" description="Helical" evidence="1">
    <location>
        <begin position="103"/>
        <end position="121"/>
    </location>
</feature>
<evidence type="ECO:0000313" key="3">
    <source>
        <dbReference type="Proteomes" id="UP000004210"/>
    </source>
</evidence>
<proteinExistence type="predicted"/>
<dbReference type="EMBL" id="AJXU01000031">
    <property type="protein sequence ID" value="EIL89701.1"/>
    <property type="molecule type" value="Genomic_DNA"/>
</dbReference>
<dbReference type="STRING" id="1163408.UU9_08260"/>
<evidence type="ECO:0000313" key="2">
    <source>
        <dbReference type="EMBL" id="EIL89701.1"/>
    </source>
</evidence>
<evidence type="ECO:0008006" key="4">
    <source>
        <dbReference type="Google" id="ProtNLM"/>
    </source>
</evidence>
<evidence type="ECO:0000256" key="1">
    <source>
        <dbReference type="SAM" id="Phobius"/>
    </source>
</evidence>
<keyword evidence="3" id="KW-1185">Reference proteome</keyword>
<feature type="transmembrane region" description="Helical" evidence="1">
    <location>
        <begin position="292"/>
        <end position="311"/>
    </location>
</feature>
<dbReference type="AlphaFoldDB" id="I4VR60"/>
<feature type="transmembrane region" description="Helical" evidence="1">
    <location>
        <begin position="355"/>
        <end position="377"/>
    </location>
</feature>
<feature type="transmembrane region" description="Helical" evidence="1">
    <location>
        <begin position="323"/>
        <end position="349"/>
    </location>
</feature>
<dbReference type="Proteomes" id="UP000004210">
    <property type="component" value="Unassembled WGS sequence"/>
</dbReference>
<name>I4VR60_9GAMM</name>
<keyword evidence="1" id="KW-1133">Transmembrane helix</keyword>
<reference evidence="2 3" key="1">
    <citation type="journal article" date="2012" name="J. Bacteriol.">
        <title>Genome sequences for six rhodanobacter strains, isolated from soils and the terrestrial subsurface, with variable denitrification capabilities.</title>
        <authorList>
            <person name="Kostka J.E."/>
            <person name="Green S.J."/>
            <person name="Rishishwar L."/>
            <person name="Prakash O."/>
            <person name="Katz L.S."/>
            <person name="Marino-Ramirez L."/>
            <person name="Jordan I.K."/>
            <person name="Munk C."/>
            <person name="Ivanova N."/>
            <person name="Mikhailova N."/>
            <person name="Watson D.B."/>
            <person name="Brown S.D."/>
            <person name="Palumbo A.V."/>
            <person name="Brooks S.C."/>
        </authorList>
    </citation>
    <scope>NUCLEOTIDE SEQUENCE [LARGE SCALE GENOMIC DNA]</scope>
    <source>
        <strain evidence="3">Jip2T</strain>
    </source>
</reference>
<dbReference type="PATRIC" id="fig|1163408.3.peg.1695"/>